<reference evidence="2 3" key="1">
    <citation type="submission" date="2021-07" db="EMBL/GenBank/DDBJ databases">
        <title>Paraburkholderia edwinii protects Aspergillus sp. from phenazines by acting as a toxin sponge.</title>
        <authorList>
            <person name="Dahlstrom K.M."/>
            <person name="Newman D.K."/>
        </authorList>
    </citation>
    <scope>NUCLEOTIDE SEQUENCE [LARGE SCALE GENOMIC DNA]</scope>
    <source>
        <strain evidence="2 3">Pe01</strain>
    </source>
</reference>
<dbReference type="EMBL" id="CP080096">
    <property type="protein sequence ID" value="QYD73310.1"/>
    <property type="molecule type" value="Genomic_DNA"/>
</dbReference>
<protein>
    <submittedName>
        <fullName evidence="2">DUF4239 domain-containing protein</fullName>
    </submittedName>
</protein>
<dbReference type="Proteomes" id="UP000826462">
    <property type="component" value="Chromosome 2"/>
</dbReference>
<keyword evidence="1" id="KW-0812">Transmembrane</keyword>
<feature type="transmembrane region" description="Helical" evidence="1">
    <location>
        <begin position="52"/>
        <end position="72"/>
    </location>
</feature>
<proteinExistence type="predicted"/>
<evidence type="ECO:0000313" key="3">
    <source>
        <dbReference type="Proteomes" id="UP000826462"/>
    </source>
</evidence>
<keyword evidence="1" id="KW-1133">Transmembrane helix</keyword>
<name>A0ABX8V1G7_9BURK</name>
<dbReference type="InterPro" id="IPR025333">
    <property type="entry name" value="DUF4239"/>
</dbReference>
<accession>A0ABX8V1G7</accession>
<gene>
    <name evidence="2" type="ORF">KZJ38_27105</name>
</gene>
<dbReference type="Pfam" id="PF14023">
    <property type="entry name" value="Bestrophin-like"/>
    <property type="match status" value="1"/>
</dbReference>
<sequence length="259" mass="28003">MIDSWLHNLPIWEMAIVCFAASFLVGWAIHVVTGRLAAGPHGRSWMTVSPGLLSPIGVIFGLLVAFTAAQVWTDTERASAAVAAEASALRSVVIVSAVLPEGPRGQIRELVKEHIEHVVDEEWPMMARGDVTLKISPPELNKALQLTLSLTLETPGQQTAQREVATYLEQALEARRQRILVSRSEVNPVKWLSLIFLGGCLQVTVALVHCHNRLGSAVSIGLFSAGFAAAMLLILAHDRPFTGQVAVRPASLLQVMPDS</sequence>
<evidence type="ECO:0000313" key="2">
    <source>
        <dbReference type="EMBL" id="QYD73310.1"/>
    </source>
</evidence>
<feature type="transmembrane region" description="Helical" evidence="1">
    <location>
        <begin position="12"/>
        <end position="32"/>
    </location>
</feature>
<keyword evidence="1" id="KW-0472">Membrane</keyword>
<feature type="transmembrane region" description="Helical" evidence="1">
    <location>
        <begin position="214"/>
        <end position="235"/>
    </location>
</feature>
<organism evidence="2 3">
    <name type="scientific">Paraburkholderia edwinii</name>
    <dbReference type="NCBI Taxonomy" id="2861782"/>
    <lineage>
        <taxon>Bacteria</taxon>
        <taxon>Pseudomonadati</taxon>
        <taxon>Pseudomonadota</taxon>
        <taxon>Betaproteobacteria</taxon>
        <taxon>Burkholderiales</taxon>
        <taxon>Burkholderiaceae</taxon>
        <taxon>Paraburkholderia</taxon>
    </lineage>
</organism>
<dbReference type="RefSeq" id="WP_219803047.1">
    <property type="nucleotide sequence ID" value="NZ_CP080096.1"/>
</dbReference>
<evidence type="ECO:0000256" key="1">
    <source>
        <dbReference type="SAM" id="Phobius"/>
    </source>
</evidence>
<keyword evidence="3" id="KW-1185">Reference proteome</keyword>